<dbReference type="EMBL" id="RKQZ01000001">
    <property type="protein sequence ID" value="RPF21731.1"/>
    <property type="molecule type" value="Genomic_DNA"/>
</dbReference>
<reference evidence="4 5" key="1">
    <citation type="submission" date="2018-11" db="EMBL/GenBank/DDBJ databases">
        <title>Sequencing the genomes of 1000 actinobacteria strains.</title>
        <authorList>
            <person name="Klenk H.-P."/>
        </authorList>
    </citation>
    <scope>NUCLEOTIDE SEQUENCE [LARGE SCALE GENOMIC DNA]</scope>
    <source>
        <strain evidence="4 5">DSM 15700</strain>
    </source>
</reference>
<dbReference type="PANTHER" id="PTHR43877">
    <property type="entry name" value="AMINOALKYLPHOSPHONATE N-ACETYLTRANSFERASE-RELATED-RELATED"/>
    <property type="match status" value="1"/>
</dbReference>
<dbReference type="Gene3D" id="3.40.630.30">
    <property type="match status" value="1"/>
</dbReference>
<dbReference type="AlphaFoldDB" id="A0A3N4ZPH0"/>
<dbReference type="InterPro" id="IPR050832">
    <property type="entry name" value="Bact_Acetyltransf"/>
</dbReference>
<dbReference type="InterPro" id="IPR000182">
    <property type="entry name" value="GNAT_dom"/>
</dbReference>
<sequence>MISRVPIEVRDANAADLDAVAGLFLQYLAFYEHAADEQRVREFLRARFTSDDTVLLLAEPDGQGPAVGLAQAYRSWSSVSLGPVWVLNDLFVEPAARGTGAGRVLVQAICERAEQAGAIRVSLATAWDNVAAQGLYESEGFARDVSFLHYVKVIGC</sequence>
<evidence type="ECO:0000259" key="3">
    <source>
        <dbReference type="PROSITE" id="PS51186"/>
    </source>
</evidence>
<comment type="caution">
    <text evidence="4">The sequence shown here is derived from an EMBL/GenBank/DDBJ whole genome shotgun (WGS) entry which is preliminary data.</text>
</comment>
<evidence type="ECO:0000256" key="1">
    <source>
        <dbReference type="ARBA" id="ARBA00022679"/>
    </source>
</evidence>
<dbReference type="GO" id="GO:0016747">
    <property type="term" value="F:acyltransferase activity, transferring groups other than amino-acyl groups"/>
    <property type="evidence" value="ECO:0007669"/>
    <property type="project" value="InterPro"/>
</dbReference>
<feature type="domain" description="N-acetyltransferase" evidence="3">
    <location>
        <begin position="7"/>
        <end position="156"/>
    </location>
</feature>
<keyword evidence="2" id="KW-0012">Acyltransferase</keyword>
<dbReference type="SUPFAM" id="SSF55729">
    <property type="entry name" value="Acyl-CoA N-acyltransferases (Nat)"/>
    <property type="match status" value="1"/>
</dbReference>
<dbReference type="PANTHER" id="PTHR43877:SF2">
    <property type="entry name" value="AMINOALKYLPHOSPHONATE N-ACETYLTRANSFERASE-RELATED"/>
    <property type="match status" value="1"/>
</dbReference>
<dbReference type="CDD" id="cd04301">
    <property type="entry name" value="NAT_SF"/>
    <property type="match status" value="1"/>
</dbReference>
<protein>
    <submittedName>
        <fullName evidence="4">Ribosomal protein S18 acetylase RimI-like enzyme</fullName>
    </submittedName>
</protein>
<dbReference type="PROSITE" id="PS51186">
    <property type="entry name" value="GNAT"/>
    <property type="match status" value="1"/>
</dbReference>
<dbReference type="GO" id="GO:0005840">
    <property type="term" value="C:ribosome"/>
    <property type="evidence" value="ECO:0007669"/>
    <property type="project" value="UniProtKB-KW"/>
</dbReference>
<dbReference type="OrthoDB" id="9805924at2"/>
<dbReference type="Pfam" id="PF00583">
    <property type="entry name" value="Acetyltransf_1"/>
    <property type="match status" value="1"/>
</dbReference>
<evidence type="ECO:0000256" key="2">
    <source>
        <dbReference type="ARBA" id="ARBA00023315"/>
    </source>
</evidence>
<name>A0A3N4ZPH0_9MICO</name>
<evidence type="ECO:0000313" key="4">
    <source>
        <dbReference type="EMBL" id="RPF21731.1"/>
    </source>
</evidence>
<keyword evidence="4" id="KW-0689">Ribosomal protein</keyword>
<evidence type="ECO:0000313" key="5">
    <source>
        <dbReference type="Proteomes" id="UP000280501"/>
    </source>
</evidence>
<keyword evidence="5" id="KW-1185">Reference proteome</keyword>
<proteinExistence type="predicted"/>
<dbReference type="Proteomes" id="UP000280501">
    <property type="component" value="Unassembled WGS sequence"/>
</dbReference>
<keyword evidence="4" id="KW-0687">Ribonucleoprotein</keyword>
<organism evidence="4 5">
    <name type="scientific">Myceligenerans xiligouense</name>
    <dbReference type="NCBI Taxonomy" id="253184"/>
    <lineage>
        <taxon>Bacteria</taxon>
        <taxon>Bacillati</taxon>
        <taxon>Actinomycetota</taxon>
        <taxon>Actinomycetes</taxon>
        <taxon>Micrococcales</taxon>
        <taxon>Promicromonosporaceae</taxon>
        <taxon>Myceligenerans</taxon>
    </lineage>
</organism>
<gene>
    <name evidence="4" type="ORF">EDD34_2366</name>
</gene>
<dbReference type="InterPro" id="IPR016181">
    <property type="entry name" value="Acyl_CoA_acyltransferase"/>
</dbReference>
<accession>A0A3N4ZPH0</accession>
<keyword evidence="1" id="KW-0808">Transferase</keyword>